<evidence type="ECO:0000256" key="4">
    <source>
        <dbReference type="SAM" id="MobiDB-lite"/>
    </source>
</evidence>
<dbReference type="SUPFAM" id="SSF51905">
    <property type="entry name" value="FAD/NAD(P)-binding domain"/>
    <property type="match status" value="1"/>
</dbReference>
<feature type="domain" description="Pyridine nucleotide-disulphide oxidoreductase dimerisation" evidence="5">
    <location>
        <begin position="340"/>
        <end position="446"/>
    </location>
</feature>
<feature type="compositionally biased region" description="Low complexity" evidence="4">
    <location>
        <begin position="57"/>
        <end position="67"/>
    </location>
</feature>
<gene>
    <name evidence="7" type="ORF">IQ266_27150</name>
</gene>
<dbReference type="PANTHER" id="PTHR43014:SF2">
    <property type="entry name" value="MERCURIC REDUCTASE"/>
    <property type="match status" value="1"/>
</dbReference>
<dbReference type="InterPro" id="IPR023753">
    <property type="entry name" value="FAD/NAD-binding_dom"/>
</dbReference>
<dbReference type="PANTHER" id="PTHR43014">
    <property type="entry name" value="MERCURIC REDUCTASE"/>
    <property type="match status" value="1"/>
</dbReference>
<name>A0A928VVU2_9CYAN</name>
<dbReference type="InterPro" id="IPR004099">
    <property type="entry name" value="Pyr_nucl-diS_OxRdtase_dimer"/>
</dbReference>
<evidence type="ECO:0000259" key="5">
    <source>
        <dbReference type="Pfam" id="PF02852"/>
    </source>
</evidence>
<keyword evidence="3" id="KW-0274">FAD</keyword>
<dbReference type="Pfam" id="PF02852">
    <property type="entry name" value="Pyr_redox_dim"/>
    <property type="match status" value="1"/>
</dbReference>
<evidence type="ECO:0000256" key="3">
    <source>
        <dbReference type="ARBA" id="ARBA00022827"/>
    </source>
</evidence>
<dbReference type="SUPFAM" id="SSF55424">
    <property type="entry name" value="FAD/NAD-linked reductases, dimerisation (C-terminal) domain"/>
    <property type="match status" value="1"/>
</dbReference>
<evidence type="ECO:0000256" key="2">
    <source>
        <dbReference type="ARBA" id="ARBA00022630"/>
    </source>
</evidence>
<dbReference type="Pfam" id="PF07992">
    <property type="entry name" value="Pyr_redox_2"/>
    <property type="match status" value="1"/>
</dbReference>
<protein>
    <submittedName>
        <fullName evidence="7">NAD(P)/FAD-dependent oxidoreductase</fullName>
    </submittedName>
</protein>
<evidence type="ECO:0000313" key="7">
    <source>
        <dbReference type="EMBL" id="MBE9033412.1"/>
    </source>
</evidence>
<dbReference type="Gene3D" id="3.30.390.30">
    <property type="match status" value="1"/>
</dbReference>
<dbReference type="GO" id="GO:0050660">
    <property type="term" value="F:flavin adenine dinucleotide binding"/>
    <property type="evidence" value="ECO:0007669"/>
    <property type="project" value="TreeGrafter"/>
</dbReference>
<dbReference type="Proteomes" id="UP000625316">
    <property type="component" value="Unassembled WGS sequence"/>
</dbReference>
<comment type="cofactor">
    <cofactor evidence="1">
        <name>FAD</name>
        <dbReference type="ChEBI" id="CHEBI:57692"/>
    </cofactor>
</comment>
<feature type="region of interest" description="Disordered" evidence="4">
    <location>
        <begin position="57"/>
        <end position="76"/>
    </location>
</feature>
<dbReference type="RefSeq" id="WP_264328216.1">
    <property type="nucleotide sequence ID" value="NZ_JADEXQ010000193.1"/>
</dbReference>
<dbReference type="EMBL" id="JADEXQ010000193">
    <property type="protein sequence ID" value="MBE9033412.1"/>
    <property type="molecule type" value="Genomic_DNA"/>
</dbReference>
<sequence>MTVEYDLVVIGASAAGIAAAKTAARYHARVALVQQGETYNTLPICLSLLQQTSLFQQTAPPQSAPTSSPAPNPQRPNFAEMAQLLQLLTQQQQAGNSFDGLAALGIDVITDVGAFYRKPRLGFSVGNRALSARAYLVAMSLNQLQDSDDWTPANFPQHLAELDDIQHLLIIGASPATVAIAQALAKLGLRVTLIDAADVILGQSEMIDPEVAGLLQAQLEADGVEIWTGCERPRIDRSAGKVVVQVNGQTITADALLTPAARQLDVAKLAPEQLNLGAAKVRWNQQRIFVDRCLRGSRKVYVCVLLDSPQHNRTSENQAIAATHHALRLPWGPQPSQLSPITVRTNPELVTIGLTEAQAKQRYGHRIYVLKQPLNRLLKAQVIDRTLGYCKVIVQTNGTIVGAHLLGAEAAEWSAVLTLAIQQQLSINTIADLVFPTPSLAEVLGHLAADYRVRVRQSNLWRYTLEEFFAWRRYWAK</sequence>
<evidence type="ECO:0000256" key="1">
    <source>
        <dbReference type="ARBA" id="ARBA00001974"/>
    </source>
</evidence>
<accession>A0A928VVU2</accession>
<dbReference type="GO" id="GO:0003955">
    <property type="term" value="F:NAD(P)H dehydrogenase (quinone) activity"/>
    <property type="evidence" value="ECO:0007669"/>
    <property type="project" value="TreeGrafter"/>
</dbReference>
<feature type="domain" description="FAD/NAD(P)-binding" evidence="6">
    <location>
        <begin position="5"/>
        <end position="294"/>
    </location>
</feature>
<dbReference type="AlphaFoldDB" id="A0A928VVU2"/>
<keyword evidence="8" id="KW-1185">Reference proteome</keyword>
<evidence type="ECO:0000313" key="8">
    <source>
        <dbReference type="Proteomes" id="UP000625316"/>
    </source>
</evidence>
<dbReference type="PRINTS" id="PR00411">
    <property type="entry name" value="PNDRDTASEI"/>
</dbReference>
<organism evidence="7 8">
    <name type="scientific">Romeriopsis navalis LEGE 11480</name>
    <dbReference type="NCBI Taxonomy" id="2777977"/>
    <lineage>
        <taxon>Bacteria</taxon>
        <taxon>Bacillati</taxon>
        <taxon>Cyanobacteriota</taxon>
        <taxon>Cyanophyceae</taxon>
        <taxon>Leptolyngbyales</taxon>
        <taxon>Leptolyngbyaceae</taxon>
        <taxon>Romeriopsis</taxon>
        <taxon>Romeriopsis navalis</taxon>
    </lineage>
</organism>
<dbReference type="InterPro" id="IPR036188">
    <property type="entry name" value="FAD/NAD-bd_sf"/>
</dbReference>
<evidence type="ECO:0000259" key="6">
    <source>
        <dbReference type="Pfam" id="PF07992"/>
    </source>
</evidence>
<dbReference type="Gene3D" id="3.50.50.60">
    <property type="entry name" value="FAD/NAD(P)-binding domain"/>
    <property type="match status" value="2"/>
</dbReference>
<proteinExistence type="predicted"/>
<keyword evidence="2" id="KW-0285">Flavoprotein</keyword>
<reference evidence="7" key="1">
    <citation type="submission" date="2020-10" db="EMBL/GenBank/DDBJ databases">
        <authorList>
            <person name="Castelo-Branco R."/>
            <person name="Eusebio N."/>
            <person name="Adriana R."/>
            <person name="Vieira A."/>
            <person name="Brugerolle De Fraissinette N."/>
            <person name="Rezende De Castro R."/>
            <person name="Schneider M.P."/>
            <person name="Vasconcelos V."/>
            <person name="Leao P.N."/>
        </authorList>
    </citation>
    <scope>NUCLEOTIDE SEQUENCE</scope>
    <source>
        <strain evidence="7">LEGE 11480</strain>
    </source>
</reference>
<comment type="caution">
    <text evidence="7">The sequence shown here is derived from an EMBL/GenBank/DDBJ whole genome shotgun (WGS) entry which is preliminary data.</text>
</comment>
<dbReference type="InterPro" id="IPR016156">
    <property type="entry name" value="FAD/NAD-linked_Rdtase_dimer_sf"/>
</dbReference>